<accession>A0ABS8J7S1</accession>
<gene>
    <name evidence="5" type="ORF">FUU20_15040</name>
</gene>
<dbReference type="InterPro" id="IPR012451">
    <property type="entry name" value="DUF1656"/>
</dbReference>
<keyword evidence="1" id="KW-1003">Cell membrane</keyword>
<organism evidence="5 6">
    <name type="scientific">Serratia montpellierensis</name>
    <dbReference type="NCBI Taxonomy" id="2598730"/>
    <lineage>
        <taxon>Bacteria</taxon>
        <taxon>Pseudomonadati</taxon>
        <taxon>Pseudomonadota</taxon>
        <taxon>Gammaproteobacteria</taxon>
        <taxon>Enterobacterales</taxon>
        <taxon>Yersiniaceae</taxon>
        <taxon>Serratia</taxon>
    </lineage>
</organism>
<dbReference type="RefSeq" id="WP_121976511.1">
    <property type="nucleotide sequence ID" value="NZ_VOSN01000022.1"/>
</dbReference>
<evidence type="ECO:0000256" key="2">
    <source>
        <dbReference type="ARBA" id="ARBA00022692"/>
    </source>
</evidence>
<name>A0ABS8J7S1_9GAMM</name>
<keyword evidence="6" id="KW-1185">Reference proteome</keyword>
<comment type="caution">
    <text evidence="5">The sequence shown here is derived from an EMBL/GenBank/DDBJ whole genome shotgun (WGS) entry which is preliminary data.</text>
</comment>
<evidence type="ECO:0000313" key="5">
    <source>
        <dbReference type="EMBL" id="MCC7660051.1"/>
    </source>
</evidence>
<protein>
    <submittedName>
        <fullName evidence="5">DUF1656 domain-containing protein</fullName>
    </submittedName>
</protein>
<dbReference type="Pfam" id="PF07869">
    <property type="entry name" value="DUF1656"/>
    <property type="match status" value="1"/>
</dbReference>
<reference evidence="5 6" key="1">
    <citation type="submission" date="2019-08" db="EMBL/GenBank/DDBJ databases">
        <title>Genome sequencing of Psyttalia spp.-associated microbial isolates reveals a potentially novel species in the Serratia genus.</title>
        <authorList>
            <person name="Tannieres-Laurent M."/>
            <person name="Sparks M.E."/>
            <person name="Blackburn M.B."/>
            <person name="Gundersen-Rindal D.E."/>
            <person name="Bon M.-C."/>
        </authorList>
    </citation>
    <scope>NUCLEOTIDE SEQUENCE [LARGE SCALE GENOMIC DNA]</scope>
    <source>
        <strain evidence="6">Pon4B</strain>
    </source>
</reference>
<evidence type="ECO:0000256" key="3">
    <source>
        <dbReference type="ARBA" id="ARBA00022989"/>
    </source>
</evidence>
<dbReference type="Proteomes" id="UP001199135">
    <property type="component" value="Unassembled WGS sequence"/>
</dbReference>
<evidence type="ECO:0000256" key="1">
    <source>
        <dbReference type="ARBA" id="ARBA00022475"/>
    </source>
</evidence>
<keyword evidence="2" id="KW-0812">Transmembrane</keyword>
<evidence type="ECO:0000256" key="4">
    <source>
        <dbReference type="ARBA" id="ARBA00023136"/>
    </source>
</evidence>
<evidence type="ECO:0000313" key="6">
    <source>
        <dbReference type="Proteomes" id="UP001199135"/>
    </source>
</evidence>
<dbReference type="EMBL" id="VOSO01000014">
    <property type="protein sequence ID" value="MCC7660051.1"/>
    <property type="molecule type" value="Genomic_DNA"/>
</dbReference>
<keyword evidence="4" id="KW-0472">Membrane</keyword>
<proteinExistence type="predicted"/>
<sequence length="63" mass="7562">MEDSVLLGMAFPNILKTLIESWLLYKIVLSVIKHLSFWKNVWHKPLFCFSLYLMSLSLFTRWI</sequence>
<keyword evidence="3" id="KW-1133">Transmembrane helix</keyword>